<dbReference type="Proteomes" id="UP000824225">
    <property type="component" value="Unassembled WGS sequence"/>
</dbReference>
<dbReference type="CDD" id="cd07891">
    <property type="entry name" value="CYTH-like_CthTTM-like_1"/>
    <property type="match status" value="1"/>
</dbReference>
<comment type="caution">
    <text evidence="3">The sequence shown here is derived from an EMBL/GenBank/DDBJ whole genome shotgun (WGS) entry which is preliminary data.</text>
</comment>
<dbReference type="PIRSF" id="PIRSF016487">
    <property type="entry name" value="CYTH_UCP016487"/>
    <property type="match status" value="1"/>
</dbReference>
<reference evidence="3" key="1">
    <citation type="journal article" date="2021" name="PeerJ">
        <title>Extensive microbial diversity within the chicken gut microbiome revealed by metagenomics and culture.</title>
        <authorList>
            <person name="Gilroy R."/>
            <person name="Ravi A."/>
            <person name="Getino M."/>
            <person name="Pursley I."/>
            <person name="Horton D.L."/>
            <person name="Alikhan N.F."/>
            <person name="Baker D."/>
            <person name="Gharbi K."/>
            <person name="Hall N."/>
            <person name="Watson M."/>
            <person name="Adriaenssens E.M."/>
            <person name="Foster-Nyarko E."/>
            <person name="Jarju S."/>
            <person name="Secka A."/>
            <person name="Antonio M."/>
            <person name="Oren A."/>
            <person name="Chaudhuri R.R."/>
            <person name="La Ragione R."/>
            <person name="Hildebrand F."/>
            <person name="Pallen M.J."/>
        </authorList>
    </citation>
    <scope>NUCLEOTIDE SEQUENCE</scope>
    <source>
        <strain evidence="3">CHK186-16707</strain>
    </source>
</reference>
<evidence type="ECO:0000259" key="2">
    <source>
        <dbReference type="PROSITE" id="PS51707"/>
    </source>
</evidence>
<evidence type="ECO:0000256" key="1">
    <source>
        <dbReference type="PIRSR" id="PIRSR016487-1"/>
    </source>
</evidence>
<dbReference type="SMART" id="SM01118">
    <property type="entry name" value="CYTH"/>
    <property type="match status" value="1"/>
</dbReference>
<dbReference type="Pfam" id="PF01928">
    <property type="entry name" value="CYTH"/>
    <property type="match status" value="1"/>
</dbReference>
<feature type="active site" description="Proton acceptor" evidence="1">
    <location>
        <position position="31"/>
    </location>
</feature>
<accession>A0A9D2KKI5</accession>
<gene>
    <name evidence="3" type="ORF">H9962_00830</name>
</gene>
<dbReference type="InterPro" id="IPR023577">
    <property type="entry name" value="CYTH_domain"/>
</dbReference>
<name>A0A9D2KKI5_9BACT</name>
<reference evidence="3" key="2">
    <citation type="submission" date="2021-04" db="EMBL/GenBank/DDBJ databases">
        <authorList>
            <person name="Gilroy R."/>
        </authorList>
    </citation>
    <scope>NUCLEOTIDE SEQUENCE</scope>
    <source>
        <strain evidence="3">CHK186-16707</strain>
    </source>
</reference>
<sequence length="168" mass="18945">MAFQQEIERKFLVVGDGWRGRAPGVLYRQGYIARTQDRVVRVRVAGDKGFLTVKIRSGTGLSRAEFEYAVPFEEAQAMLDSLAPGEIIEKRRYTFSEGGDVWEVDEFLGANQGLVVAEIELGSEDQSFTRPDWLGEEVSRVSRYLNVELAQAPYCTWADRTGREKVSS</sequence>
<dbReference type="Gene3D" id="2.40.320.10">
    <property type="entry name" value="Hypothetical Protein Pfu-838710-001"/>
    <property type="match status" value="1"/>
</dbReference>
<feature type="domain" description="CYTH" evidence="2">
    <location>
        <begin position="4"/>
        <end position="168"/>
    </location>
</feature>
<evidence type="ECO:0000313" key="4">
    <source>
        <dbReference type="Proteomes" id="UP000824225"/>
    </source>
</evidence>
<dbReference type="PANTHER" id="PTHR40114">
    <property type="entry name" value="SLR0698 PROTEIN"/>
    <property type="match status" value="1"/>
</dbReference>
<evidence type="ECO:0000313" key="3">
    <source>
        <dbReference type="EMBL" id="HJA07726.1"/>
    </source>
</evidence>
<proteinExistence type="predicted"/>
<dbReference type="PANTHER" id="PTHR40114:SF1">
    <property type="entry name" value="SLR0698 PROTEIN"/>
    <property type="match status" value="1"/>
</dbReference>
<dbReference type="EMBL" id="DXAN01000003">
    <property type="protein sequence ID" value="HJA07726.1"/>
    <property type="molecule type" value="Genomic_DNA"/>
</dbReference>
<dbReference type="InterPro" id="IPR033469">
    <property type="entry name" value="CYTH-like_dom_sf"/>
</dbReference>
<dbReference type="InterPro" id="IPR012042">
    <property type="entry name" value="NeuTTM/CthTTM-like"/>
</dbReference>
<protein>
    <submittedName>
        <fullName evidence="3">CYTH domain-containing protein</fullName>
    </submittedName>
</protein>
<dbReference type="PROSITE" id="PS51707">
    <property type="entry name" value="CYTH"/>
    <property type="match status" value="1"/>
</dbReference>
<dbReference type="AlphaFoldDB" id="A0A9D2KKI5"/>
<organism evidence="3 4">
    <name type="scientific">Candidatus Mailhella merdigallinarum</name>
    <dbReference type="NCBI Taxonomy" id="2838658"/>
    <lineage>
        <taxon>Bacteria</taxon>
        <taxon>Pseudomonadati</taxon>
        <taxon>Thermodesulfobacteriota</taxon>
        <taxon>Desulfovibrionia</taxon>
        <taxon>Desulfovibrionales</taxon>
        <taxon>Desulfovibrionaceae</taxon>
        <taxon>Mailhella</taxon>
    </lineage>
</organism>
<dbReference type="SUPFAM" id="SSF55154">
    <property type="entry name" value="CYTH-like phosphatases"/>
    <property type="match status" value="1"/>
</dbReference>